<feature type="transmembrane region" description="Helical" evidence="1">
    <location>
        <begin position="37"/>
        <end position="55"/>
    </location>
</feature>
<dbReference type="PANTHER" id="PTHR42305">
    <property type="entry name" value="MEMBRANE PROTEIN RV1733C-RELATED"/>
    <property type="match status" value="1"/>
</dbReference>
<dbReference type="AlphaFoldDB" id="A0A318LSE5"/>
<dbReference type="Proteomes" id="UP000247892">
    <property type="component" value="Unassembled WGS sequence"/>
</dbReference>
<dbReference type="InterPro" id="IPR039708">
    <property type="entry name" value="MT1774/Rv1733c-like"/>
</dbReference>
<protein>
    <recommendedName>
        <fullName evidence="4">Transmembrane protein</fullName>
    </recommendedName>
</protein>
<reference evidence="2 3" key="1">
    <citation type="submission" date="2016-07" db="EMBL/GenBank/DDBJ databases">
        <title>Draft genome sequence of Prauserella sp. YIM 121212, isolated from alkaline soil.</title>
        <authorList>
            <person name="Ruckert C."/>
            <person name="Albersmeier A."/>
            <person name="Jiang C.-L."/>
            <person name="Jiang Y."/>
            <person name="Kalinowski J."/>
            <person name="Schneider O."/>
            <person name="Winkler A."/>
            <person name="Zotchev S.B."/>
        </authorList>
    </citation>
    <scope>NUCLEOTIDE SEQUENCE [LARGE SCALE GENOMIC DNA]</scope>
    <source>
        <strain evidence="2 3">YIM 121212</strain>
    </source>
</reference>
<evidence type="ECO:0000313" key="3">
    <source>
        <dbReference type="Proteomes" id="UP000247892"/>
    </source>
</evidence>
<keyword evidence="1" id="KW-1133">Transmembrane helix</keyword>
<proteinExistence type="predicted"/>
<gene>
    <name evidence="2" type="ORF">BA062_14190</name>
</gene>
<dbReference type="PANTHER" id="PTHR42305:SF1">
    <property type="entry name" value="MEMBRANE PROTEIN RV1733C-RELATED"/>
    <property type="match status" value="1"/>
</dbReference>
<comment type="caution">
    <text evidence="2">The sequence shown here is derived from an EMBL/GenBank/DDBJ whole genome shotgun (WGS) entry which is preliminary data.</text>
</comment>
<name>A0A318LSE5_9PSEU</name>
<accession>A0A318LSE5</accession>
<evidence type="ECO:0008006" key="4">
    <source>
        <dbReference type="Google" id="ProtNLM"/>
    </source>
</evidence>
<keyword evidence="1" id="KW-0472">Membrane</keyword>
<evidence type="ECO:0000313" key="2">
    <source>
        <dbReference type="EMBL" id="PXY36530.1"/>
    </source>
</evidence>
<sequence>MVVETVERVSWTERLLRRIWPGRSPLARGWDRLEGGVLFLAILTPLVVLPFAAAAGSETYASDERAAAVQARERHRAEATLVADAPPAPLSAHGGASRDETAVKAEWLLPDGTRRTGTVRAEAGSPTGSAVHVWLDQRGNLTRPPLTATTAVWDGIAVAVSLWLGTVVACAGGYWLVRRAIDRRRFAQWEREWADIDPQPRR</sequence>
<keyword evidence="1" id="KW-0812">Transmembrane</keyword>
<keyword evidence="3" id="KW-1185">Reference proteome</keyword>
<organism evidence="2 3">
    <name type="scientific">Prauserella flavalba</name>
    <dbReference type="NCBI Taxonomy" id="1477506"/>
    <lineage>
        <taxon>Bacteria</taxon>
        <taxon>Bacillati</taxon>
        <taxon>Actinomycetota</taxon>
        <taxon>Actinomycetes</taxon>
        <taxon>Pseudonocardiales</taxon>
        <taxon>Pseudonocardiaceae</taxon>
        <taxon>Prauserella</taxon>
    </lineage>
</organism>
<dbReference type="EMBL" id="MASU01000005">
    <property type="protein sequence ID" value="PXY36530.1"/>
    <property type="molecule type" value="Genomic_DNA"/>
</dbReference>
<evidence type="ECO:0000256" key="1">
    <source>
        <dbReference type="SAM" id="Phobius"/>
    </source>
</evidence>
<feature type="transmembrane region" description="Helical" evidence="1">
    <location>
        <begin position="156"/>
        <end position="177"/>
    </location>
</feature>